<evidence type="ECO:0000313" key="2">
    <source>
        <dbReference type="EMBL" id="TYT75401.1"/>
    </source>
</evidence>
<dbReference type="EMBL" id="VDMB01000004">
    <property type="protein sequence ID" value="TYT75401.1"/>
    <property type="molecule type" value="Genomic_DNA"/>
</dbReference>
<evidence type="ECO:0000256" key="1">
    <source>
        <dbReference type="SAM" id="MobiDB-lite"/>
    </source>
</evidence>
<name>A0A5Q4VHD0_9BACT</name>
<proteinExistence type="predicted"/>
<dbReference type="OrthoDB" id="5416106at2"/>
<dbReference type="RefSeq" id="WP_139446859.1">
    <property type="nucleotide sequence ID" value="NZ_VDMB01000004.1"/>
</dbReference>
<evidence type="ECO:0000313" key="3">
    <source>
        <dbReference type="Proteomes" id="UP000321899"/>
    </source>
</evidence>
<dbReference type="AlphaFoldDB" id="A0A5Q4VHD0"/>
<keyword evidence="3" id="KW-1185">Reference proteome</keyword>
<organism evidence="2 3">
    <name type="scientific">Desulfobotulus mexicanus</name>
    <dbReference type="NCBI Taxonomy" id="2586642"/>
    <lineage>
        <taxon>Bacteria</taxon>
        <taxon>Pseudomonadati</taxon>
        <taxon>Thermodesulfobacteriota</taxon>
        <taxon>Desulfobacteria</taxon>
        <taxon>Desulfobacterales</taxon>
        <taxon>Desulfobacteraceae</taxon>
        <taxon>Desulfobotulus</taxon>
    </lineage>
</organism>
<accession>A0A5Q4VHD0</accession>
<dbReference type="Proteomes" id="UP000321899">
    <property type="component" value="Unassembled WGS sequence"/>
</dbReference>
<gene>
    <name evidence="2" type="ORF">FIM25_04775</name>
</gene>
<feature type="region of interest" description="Disordered" evidence="1">
    <location>
        <begin position="23"/>
        <end position="64"/>
    </location>
</feature>
<reference evidence="2 3" key="1">
    <citation type="submission" date="2019-06" db="EMBL/GenBank/DDBJ databases">
        <title>Desulfobotulus mexicanus sp. nov., a novel sulfate-reducing bacterium isolated from the sediment of an alkaline crater lake in Mexico.</title>
        <authorList>
            <person name="Hirschler-Rea A."/>
        </authorList>
    </citation>
    <scope>NUCLEOTIDE SEQUENCE [LARGE SCALE GENOMIC DNA]</scope>
    <source>
        <strain evidence="2 3">PAR22N</strain>
    </source>
</reference>
<feature type="compositionally biased region" description="Basic and acidic residues" evidence="1">
    <location>
        <begin position="28"/>
        <end position="55"/>
    </location>
</feature>
<comment type="caution">
    <text evidence="2">The sequence shown here is derived from an EMBL/GenBank/DDBJ whole genome shotgun (WGS) entry which is preliminary data.</text>
</comment>
<sequence length="221" mass="25489">MTDKKDALSMALDQRLEDLFDEDSLDVEEPKIQADEKPFAKGDKKQSSKPNDFKATESQQPGGETLRGLNALLLSMEWEIDDSVISKYLTEIQRLQTTNKKDAFFFNFTKMLESIGLYLKRHKVHAHQDTLKILQEIQAGLGLLVDMQDSLSDKEKNIYFSQTYERFQVFRKQITGKSAAASKKSSNKNTELVVFIREIVRKEFAVLRNELMEEIRSIQSK</sequence>
<protein>
    <submittedName>
        <fullName evidence="2">Uncharacterized protein</fullName>
    </submittedName>
</protein>